<reference evidence="2" key="1">
    <citation type="submission" date="2023-04" db="EMBL/GenBank/DDBJ databases">
        <title>Ambrosiozyma monospora NBRC 1965.</title>
        <authorList>
            <person name="Ichikawa N."/>
            <person name="Sato H."/>
            <person name="Tonouchi N."/>
        </authorList>
    </citation>
    <scope>NUCLEOTIDE SEQUENCE</scope>
    <source>
        <strain evidence="2">NBRC 1965</strain>
    </source>
</reference>
<feature type="region of interest" description="Disordered" evidence="1">
    <location>
        <begin position="1"/>
        <end position="39"/>
    </location>
</feature>
<dbReference type="EMBL" id="BSXU01003198">
    <property type="protein sequence ID" value="GMG39784.1"/>
    <property type="molecule type" value="Genomic_DNA"/>
</dbReference>
<proteinExistence type="predicted"/>
<name>A0A9W6YWH6_AMBMO</name>
<sequence>MFGKPKKATDNEEDDDAMDTDSDDADADDGNAQYSKRVKLEQAESYRNSLLENLILSLNKDEPEPKIIDYLNHSISRIFNAEPSESSPSSKSTEELTYRTKLVGLNITTQEINKLIINSSLQATHKDHDGDVNVNVNNDDDNDKFTTNLPNNKQTSEILLAIFENYQTISKQCITKDNLQNVLVSTIRLTKLVVLKLLPVLKELEGEREAEAASENKSENENEKRIKYCVDLLNGVKADKVNSVVVKEAEIALDEILN</sequence>
<accession>A0A9W6YWH6</accession>
<dbReference type="Proteomes" id="UP001165063">
    <property type="component" value="Unassembled WGS sequence"/>
</dbReference>
<dbReference type="AlphaFoldDB" id="A0A9W6YWH6"/>
<organism evidence="2 3">
    <name type="scientific">Ambrosiozyma monospora</name>
    <name type="common">Yeast</name>
    <name type="synonym">Endomycopsis monosporus</name>
    <dbReference type="NCBI Taxonomy" id="43982"/>
    <lineage>
        <taxon>Eukaryota</taxon>
        <taxon>Fungi</taxon>
        <taxon>Dikarya</taxon>
        <taxon>Ascomycota</taxon>
        <taxon>Saccharomycotina</taxon>
        <taxon>Pichiomycetes</taxon>
        <taxon>Pichiales</taxon>
        <taxon>Pichiaceae</taxon>
        <taxon>Ambrosiozyma</taxon>
    </lineage>
</organism>
<evidence type="ECO:0000313" key="3">
    <source>
        <dbReference type="Proteomes" id="UP001165063"/>
    </source>
</evidence>
<gene>
    <name evidence="2" type="ORF">Amon01_000561500</name>
</gene>
<feature type="compositionally biased region" description="Acidic residues" evidence="1">
    <location>
        <begin position="11"/>
        <end position="29"/>
    </location>
</feature>
<protein>
    <submittedName>
        <fullName evidence="2">Unnamed protein product</fullName>
    </submittedName>
</protein>
<evidence type="ECO:0000313" key="2">
    <source>
        <dbReference type="EMBL" id="GMG39784.1"/>
    </source>
</evidence>
<evidence type="ECO:0000256" key="1">
    <source>
        <dbReference type="SAM" id="MobiDB-lite"/>
    </source>
</evidence>
<keyword evidence="3" id="KW-1185">Reference proteome</keyword>
<comment type="caution">
    <text evidence="2">The sequence shown here is derived from an EMBL/GenBank/DDBJ whole genome shotgun (WGS) entry which is preliminary data.</text>
</comment>